<accession>G0WGM6</accession>
<sequence>MSLFGNRSLFSFIQRVSRNPTTAAMWLFSGFVVSSASYMLFYLPSITPNIGEDQDEELQELIEIE</sequence>
<dbReference type="RefSeq" id="XP_003672197.1">
    <property type="nucleotide sequence ID" value="XM_003672149.1"/>
</dbReference>
<keyword evidence="1" id="KW-0472">Membrane</keyword>
<protein>
    <submittedName>
        <fullName evidence="2">Uncharacterized protein</fullName>
    </submittedName>
</protein>
<name>G0WGM6_NAUDC</name>
<evidence type="ECO:0000313" key="2">
    <source>
        <dbReference type="EMBL" id="CCD26954.1"/>
    </source>
</evidence>
<dbReference type="KEGG" id="ndi:NDAI_0J00620"/>
<keyword evidence="1" id="KW-0812">Transmembrane</keyword>
<gene>
    <name evidence="2" type="primary">NDAI0J00620</name>
    <name evidence="2" type="ordered locus">NDAI_0J00620</name>
</gene>
<evidence type="ECO:0000313" key="3">
    <source>
        <dbReference type="Proteomes" id="UP000000689"/>
    </source>
</evidence>
<keyword evidence="3" id="KW-1185">Reference proteome</keyword>
<dbReference type="Proteomes" id="UP000000689">
    <property type="component" value="Chromosome 10"/>
</dbReference>
<dbReference type="AlphaFoldDB" id="G0WGM6"/>
<keyword evidence="1" id="KW-1133">Transmembrane helix</keyword>
<proteinExistence type="predicted"/>
<dbReference type="OMA" id="STIAMWV"/>
<evidence type="ECO:0000256" key="1">
    <source>
        <dbReference type="SAM" id="Phobius"/>
    </source>
</evidence>
<reference evidence="2 3" key="1">
    <citation type="journal article" date="2011" name="Proc. Natl. Acad. Sci. U.S.A.">
        <title>Evolutionary erosion of yeast sex chromosomes by mating-type switching accidents.</title>
        <authorList>
            <person name="Gordon J.L."/>
            <person name="Armisen D."/>
            <person name="Proux-Wera E."/>
            <person name="Oheigeartaigh S.S."/>
            <person name="Byrne K.P."/>
            <person name="Wolfe K.H."/>
        </authorList>
    </citation>
    <scope>NUCLEOTIDE SEQUENCE [LARGE SCALE GENOMIC DNA]</scope>
    <source>
        <strain evidence="3">ATCC 10597 / BCRC 20456 / CBS 421 / NBRC 0211 / NRRL Y-12639</strain>
    </source>
</reference>
<feature type="transmembrane region" description="Helical" evidence="1">
    <location>
        <begin position="21"/>
        <end position="43"/>
    </location>
</feature>
<dbReference type="OrthoDB" id="4030176at2759"/>
<dbReference type="HOGENOM" id="CLU_206741_0_0_1"/>
<dbReference type="GeneID" id="11494134"/>
<dbReference type="EMBL" id="HE580276">
    <property type="protein sequence ID" value="CCD26954.1"/>
    <property type="molecule type" value="Genomic_DNA"/>
</dbReference>
<organism evidence="2 3">
    <name type="scientific">Naumovozyma dairenensis (strain ATCC 10597 / BCRC 20456 / CBS 421 / NBRC 0211 / NRRL Y-12639)</name>
    <name type="common">Saccharomyces dairenensis</name>
    <dbReference type="NCBI Taxonomy" id="1071378"/>
    <lineage>
        <taxon>Eukaryota</taxon>
        <taxon>Fungi</taxon>
        <taxon>Dikarya</taxon>
        <taxon>Ascomycota</taxon>
        <taxon>Saccharomycotina</taxon>
        <taxon>Saccharomycetes</taxon>
        <taxon>Saccharomycetales</taxon>
        <taxon>Saccharomycetaceae</taxon>
        <taxon>Naumovozyma</taxon>
    </lineage>
</organism>